<evidence type="ECO:0000313" key="10">
    <source>
        <dbReference type="EMBL" id="MBL3690436.1"/>
    </source>
</evidence>
<dbReference type="InterPro" id="IPR050250">
    <property type="entry name" value="Macrolide_Exporter_MacB"/>
</dbReference>
<keyword evidence="3 7" id="KW-0812">Transmembrane</keyword>
<dbReference type="InterPro" id="IPR025857">
    <property type="entry name" value="MacB_PCD"/>
</dbReference>
<feature type="domain" description="MacB-like periplasmic core" evidence="9">
    <location>
        <begin position="32"/>
        <end position="234"/>
    </location>
</feature>
<feature type="transmembrane region" description="Helical" evidence="7">
    <location>
        <begin position="363"/>
        <end position="385"/>
    </location>
</feature>
<dbReference type="EMBL" id="QYAD01000003">
    <property type="protein sequence ID" value="MBL3690436.1"/>
    <property type="molecule type" value="Genomic_DNA"/>
</dbReference>
<keyword evidence="11" id="KW-1185">Reference proteome</keyword>
<dbReference type="Pfam" id="PF02687">
    <property type="entry name" value="FtsX"/>
    <property type="match status" value="1"/>
</dbReference>
<dbReference type="PANTHER" id="PTHR30572">
    <property type="entry name" value="MEMBRANE COMPONENT OF TRANSPORTER-RELATED"/>
    <property type="match status" value="1"/>
</dbReference>
<evidence type="ECO:0000256" key="4">
    <source>
        <dbReference type="ARBA" id="ARBA00022989"/>
    </source>
</evidence>
<evidence type="ECO:0000256" key="5">
    <source>
        <dbReference type="ARBA" id="ARBA00023136"/>
    </source>
</evidence>
<sequence length="398" mass="40695">MSRATVERSRLRAIDLAALSTAGLRARPLRAVLSALGIAIGIAAMVAVLGISASSQAKLSQQLDALGTNLLTVEAGQDLFGGEASLPKDSEGRIIRVAGAQSAAGVGALSGVRIYRSELIPEAQSGGLAVRAADTSLAEVLNLSVRSGAWLTEATGAYPAVVLGDRAARQLGIERAGSLVWLGGQQFSVVGILDPVELAPELDASALVGKRVALDRLDFDGSPTRMYLRAAEETLAETRALLPQTLSPEQPETITVSRPSDALAAKAATDETFTGLLLGLGSLGLLVGGIGVANTMIISVIERRREIGLRRAIGARRSHIRRQFLGEALVLSALGGVGGTGIGAAATAFFAQTGGLPYTLPPFVPISAIAATLLVGAVAGIAPAWRAARVPPTVALSG</sequence>
<keyword evidence="5 7" id="KW-0472">Membrane</keyword>
<reference evidence="10 11" key="1">
    <citation type="submission" date="2018-09" db="EMBL/GenBank/DDBJ databases">
        <title>Comparative genomics of Leucobacter spp.</title>
        <authorList>
            <person name="Reis A.C."/>
            <person name="Kolvenbach B.A."/>
            <person name="Corvini P.F.X."/>
            <person name="Nunes O.C."/>
        </authorList>
    </citation>
    <scope>NUCLEOTIDE SEQUENCE [LARGE SCALE GENOMIC DNA]</scope>
    <source>
        <strain evidence="10 11">L-1</strain>
    </source>
</reference>
<dbReference type="Pfam" id="PF12704">
    <property type="entry name" value="MacB_PCD"/>
    <property type="match status" value="1"/>
</dbReference>
<comment type="subcellular location">
    <subcellularLocation>
        <location evidence="1">Cell membrane</location>
        <topology evidence="1">Multi-pass membrane protein</topology>
    </subcellularLocation>
</comment>
<evidence type="ECO:0000256" key="2">
    <source>
        <dbReference type="ARBA" id="ARBA00022475"/>
    </source>
</evidence>
<evidence type="ECO:0000256" key="3">
    <source>
        <dbReference type="ARBA" id="ARBA00022692"/>
    </source>
</evidence>
<comment type="similarity">
    <text evidence="6">Belongs to the ABC-4 integral membrane protein family.</text>
</comment>
<dbReference type="Proteomes" id="UP001646141">
    <property type="component" value="Unassembled WGS sequence"/>
</dbReference>
<feature type="domain" description="ABC3 transporter permease C-terminal" evidence="8">
    <location>
        <begin position="282"/>
        <end position="392"/>
    </location>
</feature>
<evidence type="ECO:0000259" key="9">
    <source>
        <dbReference type="Pfam" id="PF12704"/>
    </source>
</evidence>
<gene>
    <name evidence="10" type="ORF">D3226_10770</name>
</gene>
<name>A0ABS1SQJ5_9MICO</name>
<evidence type="ECO:0000256" key="7">
    <source>
        <dbReference type="SAM" id="Phobius"/>
    </source>
</evidence>
<feature type="transmembrane region" description="Helical" evidence="7">
    <location>
        <begin position="324"/>
        <end position="351"/>
    </location>
</feature>
<dbReference type="RefSeq" id="WP_202382531.1">
    <property type="nucleotide sequence ID" value="NZ_BAAAMA010000001.1"/>
</dbReference>
<dbReference type="InterPro" id="IPR003838">
    <property type="entry name" value="ABC3_permease_C"/>
</dbReference>
<evidence type="ECO:0000313" key="11">
    <source>
        <dbReference type="Proteomes" id="UP001646141"/>
    </source>
</evidence>
<accession>A0ABS1SQJ5</accession>
<organism evidence="10 11">
    <name type="scientific">Leucobacter chromiireducens subsp. chromiireducens</name>
    <dbReference type="NCBI Taxonomy" id="660067"/>
    <lineage>
        <taxon>Bacteria</taxon>
        <taxon>Bacillati</taxon>
        <taxon>Actinomycetota</taxon>
        <taxon>Actinomycetes</taxon>
        <taxon>Micrococcales</taxon>
        <taxon>Microbacteriaceae</taxon>
        <taxon>Leucobacter</taxon>
    </lineage>
</organism>
<evidence type="ECO:0000259" key="8">
    <source>
        <dbReference type="Pfam" id="PF02687"/>
    </source>
</evidence>
<keyword evidence="2" id="KW-1003">Cell membrane</keyword>
<evidence type="ECO:0000256" key="6">
    <source>
        <dbReference type="ARBA" id="ARBA00038076"/>
    </source>
</evidence>
<feature type="transmembrane region" description="Helical" evidence="7">
    <location>
        <begin position="31"/>
        <end position="53"/>
    </location>
</feature>
<protein>
    <submittedName>
        <fullName evidence="10">ABC transporter permease</fullName>
    </submittedName>
</protein>
<dbReference type="PANTHER" id="PTHR30572:SF4">
    <property type="entry name" value="ABC TRANSPORTER PERMEASE YTRF"/>
    <property type="match status" value="1"/>
</dbReference>
<feature type="transmembrane region" description="Helical" evidence="7">
    <location>
        <begin position="276"/>
        <end position="301"/>
    </location>
</feature>
<keyword evidence="4 7" id="KW-1133">Transmembrane helix</keyword>
<evidence type="ECO:0000256" key="1">
    <source>
        <dbReference type="ARBA" id="ARBA00004651"/>
    </source>
</evidence>
<comment type="caution">
    <text evidence="10">The sequence shown here is derived from an EMBL/GenBank/DDBJ whole genome shotgun (WGS) entry which is preliminary data.</text>
</comment>
<proteinExistence type="inferred from homology"/>